<evidence type="ECO:0000313" key="9">
    <source>
        <dbReference type="Proteomes" id="UP000182737"/>
    </source>
</evidence>
<feature type="transmembrane region" description="Helical" evidence="6">
    <location>
        <begin position="99"/>
        <end position="121"/>
    </location>
</feature>
<evidence type="ECO:0000256" key="4">
    <source>
        <dbReference type="ARBA" id="ARBA00022989"/>
    </source>
</evidence>
<evidence type="ECO:0000256" key="2">
    <source>
        <dbReference type="ARBA" id="ARBA00022475"/>
    </source>
</evidence>
<feature type="transmembrane region" description="Helical" evidence="6">
    <location>
        <begin position="253"/>
        <end position="279"/>
    </location>
</feature>
<reference evidence="9" key="1">
    <citation type="submission" date="2016-10" db="EMBL/GenBank/DDBJ databases">
        <authorList>
            <person name="Varghese N."/>
            <person name="Submissions S."/>
        </authorList>
    </citation>
    <scope>NUCLEOTIDE SEQUENCE [LARGE SCALE GENOMIC DNA]</scope>
    <source>
        <strain evidence="9">XBD1002</strain>
    </source>
</reference>
<dbReference type="PANTHER" id="PTHR30213:SF0">
    <property type="entry name" value="UPF0761 MEMBRANE PROTEIN YIHY"/>
    <property type="match status" value="1"/>
</dbReference>
<dbReference type="AlphaFoldDB" id="A0A1I3L931"/>
<evidence type="ECO:0000256" key="3">
    <source>
        <dbReference type="ARBA" id="ARBA00022692"/>
    </source>
</evidence>
<dbReference type="Pfam" id="PF03631">
    <property type="entry name" value="Virul_fac_BrkB"/>
    <property type="match status" value="1"/>
</dbReference>
<gene>
    <name evidence="8" type="ORF">SAMN04487775_106110</name>
</gene>
<sequence length="429" mass="49292">MNLKTYLKKIITRFSQILYLTISNFTKNALWESAAACSFGFIFSFIPITLIIFTVLVGIIQIYPNIYNFIINFAKEIQNIVNIMPLLDKLMQIRSVKSFNIFLAVWVIWMARKLFNSIIIAMNKVFRSVSKRKSWFNQLLTFIIEFSITLIIAVILIAAFAFTQILSMPFFQTILSNFPILVKQSSHNIGILILYFVLFVSTVIAYRVISGTKPLLRRCIFYALLSTVSFFVVSFFINLFMNVTNYNAVYGTISSLVLLMMKVYIFFILFLFCAQMIYVSQFFETLLRSEIYQLPGYDSKGVGNYLRRFLFINPSEIQTEMNTVYLKTGQVLYTSDQKVSFVYFIKKGAVSEASDKGFTLRSQGSFLGDVQCILNQNYQCTATALADCELISFTSEEFMQIIEKSHHAARKAISKISEYTATAYNGDEE</sequence>
<dbReference type="OrthoDB" id="363046at2"/>
<keyword evidence="9" id="KW-1185">Reference proteome</keyword>
<protein>
    <submittedName>
        <fullName evidence="8">Membrane protein</fullName>
    </submittedName>
</protein>
<dbReference type="InterPro" id="IPR000595">
    <property type="entry name" value="cNMP-bd_dom"/>
</dbReference>
<feature type="transmembrane region" description="Helical" evidence="6">
    <location>
        <begin position="142"/>
        <end position="167"/>
    </location>
</feature>
<feature type="domain" description="Cyclic nucleotide-binding" evidence="7">
    <location>
        <begin position="316"/>
        <end position="419"/>
    </location>
</feature>
<keyword evidence="3 6" id="KW-0812">Transmembrane</keyword>
<feature type="transmembrane region" description="Helical" evidence="6">
    <location>
        <begin position="187"/>
        <end position="209"/>
    </location>
</feature>
<feature type="transmembrane region" description="Helical" evidence="6">
    <location>
        <begin position="221"/>
        <end position="241"/>
    </location>
</feature>
<dbReference type="PROSITE" id="PS50042">
    <property type="entry name" value="CNMP_BINDING_3"/>
    <property type="match status" value="1"/>
</dbReference>
<evidence type="ECO:0000313" key="8">
    <source>
        <dbReference type="EMBL" id="SFI81016.1"/>
    </source>
</evidence>
<dbReference type="InterPro" id="IPR018490">
    <property type="entry name" value="cNMP-bd_dom_sf"/>
</dbReference>
<keyword evidence="2" id="KW-1003">Cell membrane</keyword>
<evidence type="ECO:0000256" key="6">
    <source>
        <dbReference type="SAM" id="Phobius"/>
    </source>
</evidence>
<evidence type="ECO:0000256" key="1">
    <source>
        <dbReference type="ARBA" id="ARBA00004651"/>
    </source>
</evidence>
<dbReference type="CDD" id="cd00038">
    <property type="entry name" value="CAP_ED"/>
    <property type="match status" value="1"/>
</dbReference>
<organism evidence="8 9">
    <name type="scientific">Treponema bryantii</name>
    <dbReference type="NCBI Taxonomy" id="163"/>
    <lineage>
        <taxon>Bacteria</taxon>
        <taxon>Pseudomonadati</taxon>
        <taxon>Spirochaetota</taxon>
        <taxon>Spirochaetia</taxon>
        <taxon>Spirochaetales</taxon>
        <taxon>Treponemataceae</taxon>
        <taxon>Treponema</taxon>
    </lineage>
</organism>
<dbReference type="Gene3D" id="2.60.120.10">
    <property type="entry name" value="Jelly Rolls"/>
    <property type="match status" value="1"/>
</dbReference>
<dbReference type="Proteomes" id="UP000182737">
    <property type="component" value="Unassembled WGS sequence"/>
</dbReference>
<comment type="subcellular location">
    <subcellularLocation>
        <location evidence="1">Cell membrane</location>
        <topology evidence="1">Multi-pass membrane protein</topology>
    </subcellularLocation>
</comment>
<proteinExistence type="predicted"/>
<evidence type="ECO:0000259" key="7">
    <source>
        <dbReference type="PROSITE" id="PS50042"/>
    </source>
</evidence>
<dbReference type="SUPFAM" id="SSF51206">
    <property type="entry name" value="cAMP-binding domain-like"/>
    <property type="match status" value="1"/>
</dbReference>
<dbReference type="GO" id="GO:0005886">
    <property type="term" value="C:plasma membrane"/>
    <property type="evidence" value="ECO:0007669"/>
    <property type="project" value="UniProtKB-SubCell"/>
</dbReference>
<dbReference type="Pfam" id="PF00027">
    <property type="entry name" value="cNMP_binding"/>
    <property type="match status" value="1"/>
</dbReference>
<keyword evidence="5 6" id="KW-0472">Membrane</keyword>
<dbReference type="RefSeq" id="WP_083425741.1">
    <property type="nucleotide sequence ID" value="NZ_FORI01000006.1"/>
</dbReference>
<dbReference type="InterPro" id="IPR017039">
    <property type="entry name" value="Virul_fac_BrkB"/>
</dbReference>
<evidence type="ECO:0000256" key="5">
    <source>
        <dbReference type="ARBA" id="ARBA00023136"/>
    </source>
</evidence>
<accession>A0A1I3L931</accession>
<dbReference type="PANTHER" id="PTHR30213">
    <property type="entry name" value="INNER MEMBRANE PROTEIN YHJD"/>
    <property type="match status" value="1"/>
</dbReference>
<dbReference type="EMBL" id="FORI01000006">
    <property type="protein sequence ID" value="SFI81016.1"/>
    <property type="molecule type" value="Genomic_DNA"/>
</dbReference>
<feature type="transmembrane region" description="Helical" evidence="6">
    <location>
        <begin position="39"/>
        <end position="63"/>
    </location>
</feature>
<dbReference type="InterPro" id="IPR014710">
    <property type="entry name" value="RmlC-like_jellyroll"/>
</dbReference>
<name>A0A1I3L931_9SPIR</name>
<keyword evidence="4 6" id="KW-1133">Transmembrane helix</keyword>